<dbReference type="PANTHER" id="PTHR30185:SF18">
    <property type="entry name" value="TRANSCRIPTIONAL REGULATOR MTLR"/>
    <property type="match status" value="1"/>
</dbReference>
<dbReference type="EMBL" id="NGMS01000001">
    <property type="protein sequence ID" value="OTP27026.1"/>
    <property type="molecule type" value="Genomic_DNA"/>
</dbReference>
<gene>
    <name evidence="5" type="ORF">A5802_000760</name>
</gene>
<keyword evidence="2" id="KW-0804">Transcription</keyword>
<feature type="domain" description="M protein trans-acting positive regulator (MGA) HTH" evidence="4">
    <location>
        <begin position="7"/>
        <end position="50"/>
    </location>
</feature>
<name>A0A1I4LPJ4_ENTMU</name>
<dbReference type="Gene3D" id="1.10.10.10">
    <property type="entry name" value="Winged helix-like DNA-binding domain superfamily/Winged helix DNA-binding domain"/>
    <property type="match status" value="1"/>
</dbReference>
<evidence type="ECO:0000313" key="5">
    <source>
        <dbReference type="EMBL" id="OTP27026.1"/>
    </source>
</evidence>
<dbReference type="PANTHER" id="PTHR30185">
    <property type="entry name" value="CRYPTIC BETA-GLUCOSIDE BGL OPERON ANTITERMINATOR"/>
    <property type="match status" value="1"/>
</dbReference>
<sequence>MKGILNKQSTRQLALLELLWENEWLTVSKIVQVIGGVEKTIRTDIKHLNEIIKPLKIETSFKHGVFLDKTLGVSKTHLYSLFLQNCIECQIIEEIFINPNLTKGELCDCLFISETQLNRLLTKLNSVLDKFSIQISHELTIEGSEINIRKLFASLMYEKYLSAETLLLKEEFELIDRLIQCFYEENITIIEANDQHHFLLNKIHLKVLAALYRCKQGAFIEKKATVFSYKTILNDEELKRKCKECFEIKLNEDVLYNLFANYCEPFKVTGSCQQLGIFQSSLHSKIERLIKDLSQRFNIECSHSDTLIADILWSSFRITGPTFILNNVIEEFVLELMGENQTIMIELRECFAEIYEELELKAFDKKNMVYQSIYSLVTQWSDFRIEMKKTHQIKAALILDVPIGHLRMLKEEIEMHFRSTYSVDILSPFDLFSQAKLEKYDCVLTDVCTIRGSVEQSRVIGIPHYFDNEFIHKLHTFIINRKESIQLFRKELVMQSI</sequence>
<dbReference type="Pfam" id="PF05043">
    <property type="entry name" value="Mga"/>
    <property type="match status" value="1"/>
</dbReference>
<evidence type="ECO:0008006" key="7">
    <source>
        <dbReference type="Google" id="ProtNLM"/>
    </source>
</evidence>
<dbReference type="InterPro" id="IPR013199">
    <property type="entry name" value="HTH_Mga_DNA-bd_dom"/>
</dbReference>
<accession>A0A1I4LPJ4</accession>
<dbReference type="InterPro" id="IPR036388">
    <property type="entry name" value="WH-like_DNA-bd_sf"/>
</dbReference>
<evidence type="ECO:0000259" key="4">
    <source>
        <dbReference type="Pfam" id="PF08280"/>
    </source>
</evidence>
<evidence type="ECO:0000259" key="3">
    <source>
        <dbReference type="Pfam" id="PF05043"/>
    </source>
</evidence>
<keyword evidence="1" id="KW-0805">Transcription regulation</keyword>
<protein>
    <recommendedName>
        <fullName evidence="7">Transcriptional antiterminator</fullName>
    </recommendedName>
</protein>
<dbReference type="InterPro" id="IPR050661">
    <property type="entry name" value="BglG_antiterminators"/>
</dbReference>
<organism evidence="5 6">
    <name type="scientific">Enterococcus mundtii</name>
    <dbReference type="NCBI Taxonomy" id="53346"/>
    <lineage>
        <taxon>Bacteria</taxon>
        <taxon>Bacillati</taxon>
        <taxon>Bacillota</taxon>
        <taxon>Bacilli</taxon>
        <taxon>Lactobacillales</taxon>
        <taxon>Enterococcaceae</taxon>
        <taxon>Enterococcus</taxon>
    </lineage>
</organism>
<dbReference type="Proteomes" id="UP000195024">
    <property type="component" value="Unassembled WGS sequence"/>
</dbReference>
<reference evidence="5 6" key="1">
    <citation type="submission" date="2017-05" db="EMBL/GenBank/DDBJ databases">
        <title>The Genome Sequence of Enterococcus mundtii 6B1_DIV0119.</title>
        <authorList>
            <consortium name="The Broad Institute Genomics Platform"/>
            <consortium name="The Broad Institute Genomic Center for Infectious Diseases"/>
            <person name="Earl A."/>
            <person name="Manson A."/>
            <person name="Schwartman J."/>
            <person name="Gilmore M."/>
            <person name="Abouelleil A."/>
            <person name="Cao P."/>
            <person name="Chapman S."/>
            <person name="Cusick C."/>
            <person name="Shea T."/>
            <person name="Young S."/>
            <person name="Neafsey D."/>
            <person name="Nusbaum C."/>
            <person name="Birren B."/>
        </authorList>
    </citation>
    <scope>NUCLEOTIDE SEQUENCE [LARGE SCALE GENOMIC DNA]</scope>
    <source>
        <strain evidence="5 6">6B1_DIV0119</strain>
    </source>
</reference>
<comment type="caution">
    <text evidence="5">The sequence shown here is derived from an EMBL/GenBank/DDBJ whole genome shotgun (WGS) entry which is preliminary data.</text>
</comment>
<dbReference type="InterPro" id="IPR007737">
    <property type="entry name" value="Mga_HTH"/>
</dbReference>
<evidence type="ECO:0000256" key="1">
    <source>
        <dbReference type="ARBA" id="ARBA00023015"/>
    </source>
</evidence>
<proteinExistence type="predicted"/>
<dbReference type="Pfam" id="PF08280">
    <property type="entry name" value="HTH_Mga"/>
    <property type="match status" value="1"/>
</dbReference>
<dbReference type="RefSeq" id="WP_074799729.1">
    <property type="nucleotide sequence ID" value="NZ_FOUC01000005.1"/>
</dbReference>
<evidence type="ECO:0000256" key="2">
    <source>
        <dbReference type="ARBA" id="ARBA00023163"/>
    </source>
</evidence>
<evidence type="ECO:0000313" key="6">
    <source>
        <dbReference type="Proteomes" id="UP000195024"/>
    </source>
</evidence>
<feature type="domain" description="Mga helix-turn-helix" evidence="3">
    <location>
        <begin position="73"/>
        <end position="155"/>
    </location>
</feature>
<dbReference type="AlphaFoldDB" id="A0A1I4LPJ4"/>